<evidence type="ECO:0000313" key="2">
    <source>
        <dbReference type="EMBL" id="KNE91468.1"/>
    </source>
</evidence>
<evidence type="ECO:0000259" key="1">
    <source>
        <dbReference type="PROSITE" id="PS50172"/>
    </source>
</evidence>
<dbReference type="InterPro" id="IPR001357">
    <property type="entry name" value="BRCT_dom"/>
</dbReference>
<dbReference type="EMBL" id="AJIL01000203">
    <property type="protein sequence ID" value="KNE91468.1"/>
    <property type="molecule type" value="Genomic_DNA"/>
</dbReference>
<protein>
    <recommendedName>
        <fullName evidence="1">BRCT domain-containing protein</fullName>
    </recommendedName>
</protein>
<keyword evidence="3" id="KW-1185">Reference proteome</keyword>
<sequence>MKVQAAQKAANTQVIWQEWLEDCVQRQGSLPEDPYLVIETPFGPVNEFTWVQNL</sequence>
<comment type="caution">
    <text evidence="2">The sequence shown here is derived from an EMBL/GenBank/DDBJ whole genome shotgun (WGS) entry which is preliminary data.</text>
</comment>
<dbReference type="Proteomes" id="UP000054564">
    <property type="component" value="Unassembled WGS sequence"/>
</dbReference>
<organism evidence="2 3">
    <name type="scientific">Puccinia striiformis f. sp. tritici PST-78</name>
    <dbReference type="NCBI Taxonomy" id="1165861"/>
    <lineage>
        <taxon>Eukaryota</taxon>
        <taxon>Fungi</taxon>
        <taxon>Dikarya</taxon>
        <taxon>Basidiomycota</taxon>
        <taxon>Pucciniomycotina</taxon>
        <taxon>Pucciniomycetes</taxon>
        <taxon>Pucciniales</taxon>
        <taxon>Pucciniaceae</taxon>
        <taxon>Puccinia</taxon>
    </lineage>
</organism>
<dbReference type="SUPFAM" id="SSF52113">
    <property type="entry name" value="BRCT domain"/>
    <property type="match status" value="1"/>
</dbReference>
<dbReference type="InterPro" id="IPR036420">
    <property type="entry name" value="BRCT_dom_sf"/>
</dbReference>
<dbReference type="AlphaFoldDB" id="A0A0L0UWR2"/>
<evidence type="ECO:0000313" key="3">
    <source>
        <dbReference type="Proteomes" id="UP000054564"/>
    </source>
</evidence>
<reference evidence="3" key="1">
    <citation type="submission" date="2014-03" db="EMBL/GenBank/DDBJ databases">
        <title>The Genome Sequence of Puccinia striiformis f. sp. tritici PST-78.</title>
        <authorList>
            <consortium name="The Broad Institute Genome Sequencing Platform"/>
            <person name="Cuomo C."/>
            <person name="Hulbert S."/>
            <person name="Chen X."/>
            <person name="Walker B."/>
            <person name="Young S.K."/>
            <person name="Zeng Q."/>
            <person name="Gargeya S."/>
            <person name="Fitzgerald M."/>
            <person name="Haas B."/>
            <person name="Abouelleil A."/>
            <person name="Alvarado L."/>
            <person name="Arachchi H.M."/>
            <person name="Berlin A.M."/>
            <person name="Chapman S.B."/>
            <person name="Goldberg J."/>
            <person name="Griggs A."/>
            <person name="Gujja S."/>
            <person name="Hansen M."/>
            <person name="Howarth C."/>
            <person name="Imamovic A."/>
            <person name="Larimer J."/>
            <person name="McCowan C."/>
            <person name="Montmayeur A."/>
            <person name="Murphy C."/>
            <person name="Neiman D."/>
            <person name="Pearson M."/>
            <person name="Priest M."/>
            <person name="Roberts A."/>
            <person name="Saif S."/>
            <person name="Shea T."/>
            <person name="Sisk P."/>
            <person name="Sykes S."/>
            <person name="Wortman J."/>
            <person name="Nusbaum C."/>
            <person name="Birren B."/>
        </authorList>
    </citation>
    <scope>NUCLEOTIDE SEQUENCE [LARGE SCALE GENOMIC DNA]</scope>
    <source>
        <strain evidence="3">race PST-78</strain>
    </source>
</reference>
<dbReference type="PROSITE" id="PS50172">
    <property type="entry name" value="BRCT"/>
    <property type="match status" value="1"/>
</dbReference>
<name>A0A0L0UWR2_9BASI</name>
<proteinExistence type="predicted"/>
<feature type="domain" description="BRCT" evidence="1">
    <location>
        <begin position="1"/>
        <end position="37"/>
    </location>
</feature>
<dbReference type="Gene3D" id="3.40.50.10190">
    <property type="entry name" value="BRCT domain"/>
    <property type="match status" value="1"/>
</dbReference>
<gene>
    <name evidence="2" type="ORF">PSTG_15126</name>
</gene>
<accession>A0A0L0UWR2</accession>